<dbReference type="NCBIfam" id="TIGR01443">
    <property type="entry name" value="intein_Cterm"/>
    <property type="match status" value="1"/>
</dbReference>
<feature type="domain" description="Tox-REase-9" evidence="1">
    <location>
        <begin position="64"/>
        <end position="155"/>
    </location>
</feature>
<dbReference type="EMBL" id="JAGSXH010000208">
    <property type="protein sequence ID" value="MBS2966852.1"/>
    <property type="molecule type" value="Genomic_DNA"/>
</dbReference>
<proteinExistence type="predicted"/>
<comment type="caution">
    <text evidence="2">The sequence shown here is derived from an EMBL/GenBank/DDBJ whole genome shotgun (WGS) entry which is preliminary data.</text>
</comment>
<name>A0A8J7WUS9_9ACTN</name>
<gene>
    <name evidence="2" type="ORF">KGA66_27705</name>
</gene>
<accession>A0A8J7WUS9</accession>
<dbReference type="InterPro" id="IPR030934">
    <property type="entry name" value="Intein_C"/>
</dbReference>
<sequence length="166" mass="17989">MTPVNVYLQTTNGRSVIVLVVHSYTAKVVTYNLTVDELHTYYVLAGTTPVLVHNAAACTSGNNAFAATGRQVHKEFSDTLDEYGAIGYEGEVTLPSGLRPDGVYTDPVTGVRVPIELKPDNPRQIARGLKELGAYEQEMGVASGSGQLWVYRTNPQTGALSFQRVQ</sequence>
<dbReference type="InterPro" id="IPR028902">
    <property type="entry name" value="Tox-REase-9_dom"/>
</dbReference>
<keyword evidence="3" id="KW-1185">Reference proteome</keyword>
<dbReference type="Pfam" id="PF15650">
    <property type="entry name" value="Tox-REase-9"/>
    <property type="match status" value="1"/>
</dbReference>
<evidence type="ECO:0000313" key="3">
    <source>
        <dbReference type="Proteomes" id="UP000677913"/>
    </source>
</evidence>
<evidence type="ECO:0000259" key="1">
    <source>
        <dbReference type="Pfam" id="PF15650"/>
    </source>
</evidence>
<organism evidence="2 3">
    <name type="scientific">Actinocrinis puniceicyclus</name>
    <dbReference type="NCBI Taxonomy" id="977794"/>
    <lineage>
        <taxon>Bacteria</taxon>
        <taxon>Bacillati</taxon>
        <taxon>Actinomycetota</taxon>
        <taxon>Actinomycetes</taxon>
        <taxon>Catenulisporales</taxon>
        <taxon>Actinospicaceae</taxon>
        <taxon>Actinocrinis</taxon>
    </lineage>
</organism>
<evidence type="ECO:0000313" key="2">
    <source>
        <dbReference type="EMBL" id="MBS2966852.1"/>
    </source>
</evidence>
<dbReference type="Proteomes" id="UP000677913">
    <property type="component" value="Unassembled WGS sequence"/>
</dbReference>
<dbReference type="AlphaFoldDB" id="A0A8J7WUS9"/>
<protein>
    <recommendedName>
        <fullName evidence="1">Tox-REase-9 domain-containing protein</fullName>
    </recommendedName>
</protein>
<reference evidence="2" key="1">
    <citation type="submission" date="2021-04" db="EMBL/GenBank/DDBJ databases">
        <title>Genome based classification of Actinospica acidithermotolerans sp. nov., an actinobacterium isolated from an Indonesian hot spring.</title>
        <authorList>
            <person name="Kusuma A.B."/>
            <person name="Putra K.E."/>
            <person name="Nafisah S."/>
            <person name="Loh J."/>
            <person name="Nouioui I."/>
            <person name="Goodfellow M."/>
        </authorList>
    </citation>
    <scope>NUCLEOTIDE SEQUENCE</scope>
    <source>
        <strain evidence="2">DSM 45618</strain>
    </source>
</reference>
<dbReference type="Gene3D" id="2.170.16.10">
    <property type="entry name" value="Hedgehog/Intein (Hint) domain"/>
    <property type="match status" value="1"/>
</dbReference>